<feature type="transmembrane region" description="Helical" evidence="1">
    <location>
        <begin position="79"/>
        <end position="103"/>
    </location>
</feature>
<comment type="caution">
    <text evidence="2">The sequence shown here is derived from an EMBL/GenBank/DDBJ whole genome shotgun (WGS) entry which is preliminary data.</text>
</comment>
<gene>
    <name evidence="2" type="ORF">B0I26_12111</name>
</gene>
<protein>
    <submittedName>
        <fullName evidence="2">Uncharacterized protein</fullName>
    </submittedName>
</protein>
<organism evidence="2 3">
    <name type="scientific">Paranoxybacillus vitaminiphilus</name>
    <dbReference type="NCBI Taxonomy" id="581036"/>
    <lineage>
        <taxon>Bacteria</taxon>
        <taxon>Bacillati</taxon>
        <taxon>Bacillota</taxon>
        <taxon>Bacilli</taxon>
        <taxon>Bacillales</taxon>
        <taxon>Anoxybacillaceae</taxon>
        <taxon>Paranoxybacillus</taxon>
    </lineage>
</organism>
<dbReference type="RefSeq" id="WP_111646358.1">
    <property type="nucleotide sequence ID" value="NZ_QLMH01000021.1"/>
</dbReference>
<dbReference type="EMBL" id="QLMH01000021">
    <property type="protein sequence ID" value="RAK15441.1"/>
    <property type="molecule type" value="Genomic_DNA"/>
</dbReference>
<sequence length="140" mass="16760">MERILPKKQERFVFYMYNFVLRIFLIFLAAKLCQKYFPYGFWLYASIAYLSMTGGAFIYRRMYIPTYQMLVIQDGKEKIPVIFVYCMLTLIMIVCIFGGLILFFQQKDIFTVIFVPFFFFMGALIWEITISRMITLLGRT</sequence>
<evidence type="ECO:0000313" key="3">
    <source>
        <dbReference type="Proteomes" id="UP000248555"/>
    </source>
</evidence>
<dbReference type="OrthoDB" id="2972730at2"/>
<reference evidence="2 3" key="1">
    <citation type="submission" date="2018-06" db="EMBL/GenBank/DDBJ databases">
        <title>Genomic Encyclopedia of Type Strains, Phase III (KMG-III): the genomes of soil and plant-associated and newly described type strains.</title>
        <authorList>
            <person name="Whitman W."/>
        </authorList>
    </citation>
    <scope>NUCLEOTIDE SEQUENCE [LARGE SCALE GENOMIC DNA]</scope>
    <source>
        <strain evidence="2 3">CGMCC 1.8979</strain>
    </source>
</reference>
<dbReference type="AlphaFoldDB" id="A0A327Y4W5"/>
<name>A0A327Y4W5_9BACL</name>
<evidence type="ECO:0000256" key="1">
    <source>
        <dbReference type="SAM" id="Phobius"/>
    </source>
</evidence>
<evidence type="ECO:0000313" key="2">
    <source>
        <dbReference type="EMBL" id="RAK15441.1"/>
    </source>
</evidence>
<feature type="transmembrane region" description="Helical" evidence="1">
    <location>
        <begin position="12"/>
        <end position="30"/>
    </location>
</feature>
<proteinExistence type="predicted"/>
<keyword evidence="3" id="KW-1185">Reference proteome</keyword>
<feature type="transmembrane region" description="Helical" evidence="1">
    <location>
        <begin position="109"/>
        <end position="130"/>
    </location>
</feature>
<feature type="transmembrane region" description="Helical" evidence="1">
    <location>
        <begin position="36"/>
        <end position="59"/>
    </location>
</feature>
<keyword evidence="1" id="KW-0472">Membrane</keyword>
<keyword evidence="1" id="KW-1133">Transmembrane helix</keyword>
<keyword evidence="1" id="KW-0812">Transmembrane</keyword>
<dbReference type="Proteomes" id="UP000248555">
    <property type="component" value="Unassembled WGS sequence"/>
</dbReference>
<accession>A0A327Y4W5</accession>